<dbReference type="EMBL" id="CACQ02000770">
    <property type="protein sequence ID" value="CCF33460.1"/>
    <property type="molecule type" value="Genomic_DNA"/>
</dbReference>
<protein>
    <submittedName>
        <fullName evidence="1">Uncharacterized protein</fullName>
    </submittedName>
</protein>
<gene>
    <name evidence="1" type="ORF">CH063_05649</name>
</gene>
<dbReference type="Proteomes" id="UP000007174">
    <property type="component" value="Unassembled WGS sequence"/>
</dbReference>
<dbReference type="AlphaFoldDB" id="H1UZQ9"/>
<proteinExistence type="predicted"/>
<name>H1UZQ9_COLHI</name>
<dbReference type="HOGENOM" id="CLU_1555136_0_0_1"/>
<evidence type="ECO:0000313" key="2">
    <source>
        <dbReference type="Proteomes" id="UP000007174"/>
    </source>
</evidence>
<organism evidence="1 2">
    <name type="scientific">Colletotrichum higginsianum (strain IMI 349063)</name>
    <name type="common">Crucifer anthracnose fungus</name>
    <dbReference type="NCBI Taxonomy" id="759273"/>
    <lineage>
        <taxon>Eukaryota</taxon>
        <taxon>Fungi</taxon>
        <taxon>Dikarya</taxon>
        <taxon>Ascomycota</taxon>
        <taxon>Pezizomycotina</taxon>
        <taxon>Sordariomycetes</taxon>
        <taxon>Hypocreomycetidae</taxon>
        <taxon>Glomerellales</taxon>
        <taxon>Glomerellaceae</taxon>
        <taxon>Colletotrichum</taxon>
        <taxon>Colletotrichum destructivum species complex</taxon>
    </lineage>
</organism>
<sequence length="172" mass="19202">MSCVQDLGGPIQLPFPRYCRNRTRSVEASRYAIRALESLPPMNLCKTSRGMAAPWSSNLSCMTVPFTVVCLCQDQSRSDSDSRRQVRGRERPLWAAQDLKTRVLGLSLRLVASRTTSPGLQGSLMTLGMTCMGAIRLSPCSAIHGKWLANIVSKLLECRPDYRSGKWRWRPG</sequence>
<accession>H1UZQ9</accession>
<reference evidence="2" key="1">
    <citation type="journal article" date="2012" name="Nat. Genet.">
        <title>Lifestyle transitions in plant pathogenic Colletotrichum fungi deciphered by genome and transcriptome analyses.</title>
        <authorList>
            <person name="O'Connell R.J."/>
            <person name="Thon M.R."/>
            <person name="Hacquard S."/>
            <person name="Amyotte S.G."/>
            <person name="Kleemann J."/>
            <person name="Torres M.F."/>
            <person name="Damm U."/>
            <person name="Buiate E.A."/>
            <person name="Epstein L."/>
            <person name="Alkan N."/>
            <person name="Altmueller J."/>
            <person name="Alvarado-Balderrama L."/>
            <person name="Bauser C.A."/>
            <person name="Becker C."/>
            <person name="Birren B.W."/>
            <person name="Chen Z."/>
            <person name="Choi J."/>
            <person name="Crouch J.A."/>
            <person name="Duvick J.P."/>
            <person name="Farman M.A."/>
            <person name="Gan P."/>
            <person name="Heiman D."/>
            <person name="Henrissat B."/>
            <person name="Howard R.J."/>
            <person name="Kabbage M."/>
            <person name="Koch C."/>
            <person name="Kracher B."/>
            <person name="Kubo Y."/>
            <person name="Law A.D."/>
            <person name="Lebrun M.-H."/>
            <person name="Lee Y.-H."/>
            <person name="Miyara I."/>
            <person name="Moore N."/>
            <person name="Neumann U."/>
            <person name="Nordstroem K."/>
            <person name="Panaccione D.G."/>
            <person name="Panstruga R."/>
            <person name="Place M."/>
            <person name="Proctor R.H."/>
            <person name="Prusky D."/>
            <person name="Rech G."/>
            <person name="Reinhardt R."/>
            <person name="Rollins J.A."/>
            <person name="Rounsley S."/>
            <person name="Schardl C.L."/>
            <person name="Schwartz D.C."/>
            <person name="Shenoy N."/>
            <person name="Shirasu K."/>
            <person name="Sikhakolli U.R."/>
            <person name="Stueber K."/>
            <person name="Sukno S.A."/>
            <person name="Sweigard J.A."/>
            <person name="Takano Y."/>
            <person name="Takahara H."/>
            <person name="Trail F."/>
            <person name="van der Does H.C."/>
            <person name="Voll L.M."/>
            <person name="Will I."/>
            <person name="Young S."/>
            <person name="Zeng Q."/>
            <person name="Zhang J."/>
            <person name="Zhou S."/>
            <person name="Dickman M.B."/>
            <person name="Schulze-Lefert P."/>
            <person name="Ver Loren van Themaat E."/>
            <person name="Ma L.-J."/>
            <person name="Vaillancourt L.J."/>
        </authorList>
    </citation>
    <scope>NUCLEOTIDE SEQUENCE [LARGE SCALE GENOMIC DNA]</scope>
    <source>
        <strain evidence="2">IMI 349063</strain>
    </source>
</reference>
<evidence type="ECO:0000313" key="1">
    <source>
        <dbReference type="EMBL" id="CCF33460.1"/>
    </source>
</evidence>